<dbReference type="PANTHER" id="PTHR43155">
    <property type="entry name" value="CYCLIC DI-GMP PHOSPHODIESTERASE PA4108-RELATED"/>
    <property type="match status" value="1"/>
</dbReference>
<dbReference type="InterPro" id="IPR021812">
    <property type="entry name" value="DUF3391"/>
</dbReference>
<proteinExistence type="predicted"/>
<dbReference type="SMART" id="SM00471">
    <property type="entry name" value="HDc"/>
    <property type="match status" value="1"/>
</dbReference>
<dbReference type="EMBL" id="JAWXXV010000001">
    <property type="protein sequence ID" value="MDX5983235.1"/>
    <property type="molecule type" value="Genomic_DNA"/>
</dbReference>
<feature type="domain" description="HD-GYP" evidence="2">
    <location>
        <begin position="141"/>
        <end position="336"/>
    </location>
</feature>
<gene>
    <name evidence="3" type="ORF">SIL82_03110</name>
</gene>
<name>A0ABU4PMQ0_9SPHN</name>
<dbReference type="SUPFAM" id="SSF109604">
    <property type="entry name" value="HD-domain/PDEase-like"/>
    <property type="match status" value="1"/>
</dbReference>
<dbReference type="InterPro" id="IPR037522">
    <property type="entry name" value="HD_GYP_dom"/>
</dbReference>
<evidence type="ECO:0000259" key="2">
    <source>
        <dbReference type="PROSITE" id="PS51832"/>
    </source>
</evidence>
<evidence type="ECO:0000313" key="3">
    <source>
        <dbReference type="EMBL" id="MDX5983235.1"/>
    </source>
</evidence>
<protein>
    <submittedName>
        <fullName evidence="3">HD-GYP domain-containing protein</fullName>
    </submittedName>
</protein>
<dbReference type="Pfam" id="PF13487">
    <property type="entry name" value="HD_5"/>
    <property type="match status" value="1"/>
</dbReference>
<accession>A0ABU4PMQ0</accession>
<dbReference type="PANTHER" id="PTHR43155:SF2">
    <property type="entry name" value="CYCLIC DI-GMP PHOSPHODIESTERASE PA4108"/>
    <property type="match status" value="1"/>
</dbReference>
<evidence type="ECO:0000313" key="4">
    <source>
        <dbReference type="Proteomes" id="UP001279660"/>
    </source>
</evidence>
<feature type="region of interest" description="Disordered" evidence="1">
    <location>
        <begin position="64"/>
        <end position="96"/>
    </location>
</feature>
<sequence>MLRRITPDQIKIGMFIHAFDESWLENPFWLTRFLVKNANDLERIRKSAVPSVVIDERRGLPLKAASSGRATATVPTRPDLGSPPRSPLAQQQANSFAEETERATEMVRAATDEIKALFDAVHGGDIVNISAFSATVVDIISSIERNPRALIAFTRLKSRDVYTYVHSLSVSALLASFGRSLGMTEQEVFELGLAGLLHDIGKIFIPDAVLRKPESLTDEEFAVVRTHPERGHLLLCQDPTTPAVVLDVCRHHHERVDGTGYPFRLKGEAISRVARMAAICDVYDALTSNRVYKSAWTSQQAITKMHRWVGHFDPELLLSFMKVIGVYPAGLLIRLPSDRLAVTLLNGRRASRAKVRVFYCARTRTPLPLQDVFIEDNLSHDEILKEQDPLDWGIANWAVVAEQLMDGKVPRLPSKPLFS</sequence>
<dbReference type="Pfam" id="PF11871">
    <property type="entry name" value="DUF3391"/>
    <property type="match status" value="1"/>
</dbReference>
<dbReference type="RefSeq" id="WP_010405457.1">
    <property type="nucleotide sequence ID" value="NZ_JAWXXV010000001.1"/>
</dbReference>
<organism evidence="3 4">
    <name type="scientific">Sphingomonas echinoides</name>
    <dbReference type="NCBI Taxonomy" id="59803"/>
    <lineage>
        <taxon>Bacteria</taxon>
        <taxon>Pseudomonadati</taxon>
        <taxon>Pseudomonadota</taxon>
        <taxon>Alphaproteobacteria</taxon>
        <taxon>Sphingomonadales</taxon>
        <taxon>Sphingomonadaceae</taxon>
        <taxon>Sphingomonas</taxon>
    </lineage>
</organism>
<dbReference type="InterPro" id="IPR003607">
    <property type="entry name" value="HD/PDEase_dom"/>
</dbReference>
<evidence type="ECO:0000256" key="1">
    <source>
        <dbReference type="SAM" id="MobiDB-lite"/>
    </source>
</evidence>
<dbReference type="Proteomes" id="UP001279660">
    <property type="component" value="Unassembled WGS sequence"/>
</dbReference>
<reference evidence="3 4" key="1">
    <citation type="submission" date="2023-11" db="EMBL/GenBank/DDBJ databases">
        <title>MicrobeMod: A computational toolkit for identifying prokaryotic methylation and restriction-modification with nanopore sequencing.</title>
        <authorList>
            <person name="Crits-Christoph A."/>
            <person name="Kang S.C."/>
            <person name="Lee H."/>
            <person name="Ostrov N."/>
        </authorList>
    </citation>
    <scope>NUCLEOTIDE SEQUENCE [LARGE SCALE GENOMIC DNA]</scope>
    <source>
        <strain evidence="3 4">ATCC 14820</strain>
    </source>
</reference>
<comment type="caution">
    <text evidence="3">The sequence shown here is derived from an EMBL/GenBank/DDBJ whole genome shotgun (WGS) entry which is preliminary data.</text>
</comment>
<dbReference type="Gene3D" id="1.10.3210.10">
    <property type="entry name" value="Hypothetical protein af1432"/>
    <property type="match status" value="1"/>
</dbReference>
<dbReference type="CDD" id="cd00077">
    <property type="entry name" value="HDc"/>
    <property type="match status" value="1"/>
</dbReference>
<dbReference type="PROSITE" id="PS51832">
    <property type="entry name" value="HD_GYP"/>
    <property type="match status" value="1"/>
</dbReference>
<keyword evidence="4" id="KW-1185">Reference proteome</keyword>